<feature type="transmembrane region" description="Helical" evidence="1">
    <location>
        <begin position="6"/>
        <end position="23"/>
    </location>
</feature>
<keyword evidence="1" id="KW-0812">Transmembrane</keyword>
<name>A0A0F9KCT3_9ZZZZ</name>
<dbReference type="AlphaFoldDB" id="A0A0F9KCT3"/>
<proteinExistence type="predicted"/>
<gene>
    <name evidence="2" type="ORF">LCGC14_1650260</name>
</gene>
<keyword evidence="1" id="KW-1133">Transmembrane helix</keyword>
<keyword evidence="1" id="KW-0472">Membrane</keyword>
<evidence type="ECO:0000256" key="1">
    <source>
        <dbReference type="SAM" id="Phobius"/>
    </source>
</evidence>
<evidence type="ECO:0008006" key="3">
    <source>
        <dbReference type="Google" id="ProtNLM"/>
    </source>
</evidence>
<dbReference type="EMBL" id="LAZR01013867">
    <property type="protein sequence ID" value="KKM19968.1"/>
    <property type="molecule type" value="Genomic_DNA"/>
</dbReference>
<accession>A0A0F9KCT3</accession>
<reference evidence="2" key="1">
    <citation type="journal article" date="2015" name="Nature">
        <title>Complex archaea that bridge the gap between prokaryotes and eukaryotes.</title>
        <authorList>
            <person name="Spang A."/>
            <person name="Saw J.H."/>
            <person name="Jorgensen S.L."/>
            <person name="Zaremba-Niedzwiedzka K."/>
            <person name="Martijn J."/>
            <person name="Lind A.E."/>
            <person name="van Eijk R."/>
            <person name="Schleper C."/>
            <person name="Guy L."/>
            <person name="Ettema T.J."/>
        </authorList>
    </citation>
    <scope>NUCLEOTIDE SEQUENCE</scope>
</reference>
<evidence type="ECO:0000313" key="2">
    <source>
        <dbReference type="EMBL" id="KKM19968.1"/>
    </source>
</evidence>
<protein>
    <recommendedName>
        <fullName evidence="3">CcmD family protein</fullName>
    </recommendedName>
</protein>
<sequence length="43" mass="5200">MTVVYLLLGIIIFLLFVWDLLLFSHERRILKKLDEILREIKEG</sequence>
<organism evidence="2">
    <name type="scientific">marine sediment metagenome</name>
    <dbReference type="NCBI Taxonomy" id="412755"/>
    <lineage>
        <taxon>unclassified sequences</taxon>
        <taxon>metagenomes</taxon>
        <taxon>ecological metagenomes</taxon>
    </lineage>
</organism>
<comment type="caution">
    <text evidence="2">The sequence shown here is derived from an EMBL/GenBank/DDBJ whole genome shotgun (WGS) entry which is preliminary data.</text>
</comment>